<dbReference type="EMBL" id="BART01007826">
    <property type="protein sequence ID" value="GAG64218.1"/>
    <property type="molecule type" value="Genomic_DNA"/>
</dbReference>
<comment type="caution">
    <text evidence="1">The sequence shown here is derived from an EMBL/GenBank/DDBJ whole genome shotgun (WGS) entry which is preliminary data.</text>
</comment>
<organism evidence="1">
    <name type="scientific">marine sediment metagenome</name>
    <dbReference type="NCBI Taxonomy" id="412755"/>
    <lineage>
        <taxon>unclassified sequences</taxon>
        <taxon>metagenomes</taxon>
        <taxon>ecological metagenomes</taxon>
    </lineage>
</organism>
<accession>X0ZUQ0</accession>
<evidence type="ECO:0000313" key="1">
    <source>
        <dbReference type="EMBL" id="GAG64218.1"/>
    </source>
</evidence>
<feature type="non-terminal residue" evidence="1">
    <location>
        <position position="72"/>
    </location>
</feature>
<name>X0ZUQ0_9ZZZZ</name>
<gene>
    <name evidence="1" type="ORF">S01H4_17738</name>
</gene>
<proteinExistence type="predicted"/>
<protein>
    <submittedName>
        <fullName evidence="1">Uncharacterized protein</fullName>
    </submittedName>
</protein>
<dbReference type="AlphaFoldDB" id="X0ZUQ0"/>
<reference evidence="1" key="1">
    <citation type="journal article" date="2014" name="Front. Microbiol.">
        <title>High frequency of phylogenetically diverse reductive dehalogenase-homologous genes in deep subseafloor sedimentary metagenomes.</title>
        <authorList>
            <person name="Kawai M."/>
            <person name="Futagami T."/>
            <person name="Toyoda A."/>
            <person name="Takaki Y."/>
            <person name="Nishi S."/>
            <person name="Hori S."/>
            <person name="Arai W."/>
            <person name="Tsubouchi T."/>
            <person name="Morono Y."/>
            <person name="Uchiyama I."/>
            <person name="Ito T."/>
            <person name="Fujiyama A."/>
            <person name="Inagaki F."/>
            <person name="Takami H."/>
        </authorList>
    </citation>
    <scope>NUCLEOTIDE SEQUENCE</scope>
    <source>
        <strain evidence="1">Expedition CK06-06</strain>
    </source>
</reference>
<sequence>MIRYKVVTEDRWSARVFDHPALRLKYEKGETVNAIPGTPGIMAFKTRGDAKAFLDKCHSYESEPCMIVKVRA</sequence>